<gene>
    <name evidence="2" type="ORF">BKA59DRAFT_522355</name>
</gene>
<evidence type="ECO:0000313" key="3">
    <source>
        <dbReference type="Proteomes" id="UP000813427"/>
    </source>
</evidence>
<dbReference type="EMBL" id="JAGPXF010000002">
    <property type="protein sequence ID" value="KAH7257031.1"/>
    <property type="molecule type" value="Genomic_DNA"/>
</dbReference>
<feature type="compositionally biased region" description="Basic and acidic residues" evidence="1">
    <location>
        <begin position="186"/>
        <end position="195"/>
    </location>
</feature>
<dbReference type="OrthoDB" id="5099470at2759"/>
<sequence>MCKYIHFRYEQCNHQIFDRCEPCWKDYWEAFCPFFPVPTSLCPNGHEHRQSEIFVVKPGKCRTCTKQEKEASRRDYGGFTAQATRGFGSSEEASQDQVPEATANTRRSRGYRAQSQTNMAPQERGTLQSHGYQAHSRMNMAPQEREPRHFDRTLSRGNSRANTRHNRHSHSTTNQRSGQPEQRNPYFERPRLERRNAVRIRQVGNKVIMDRLPRPPPNSEPYYQVNPSLEGHVPVQDEIDRSWTVSPLTEDDMRAPYVEISLEDEYSAPF</sequence>
<proteinExistence type="predicted"/>
<feature type="compositionally biased region" description="Polar residues" evidence="1">
    <location>
        <begin position="113"/>
        <end position="131"/>
    </location>
</feature>
<comment type="caution">
    <text evidence="2">The sequence shown here is derived from an EMBL/GenBank/DDBJ whole genome shotgun (WGS) entry which is preliminary data.</text>
</comment>
<dbReference type="AlphaFoldDB" id="A0A8K0WFS9"/>
<evidence type="ECO:0000256" key="1">
    <source>
        <dbReference type="SAM" id="MobiDB-lite"/>
    </source>
</evidence>
<feature type="compositionally biased region" description="Polar residues" evidence="1">
    <location>
        <begin position="91"/>
        <end position="105"/>
    </location>
</feature>
<reference evidence="2" key="1">
    <citation type="journal article" date="2021" name="Nat. Commun.">
        <title>Genetic determinants of endophytism in the Arabidopsis root mycobiome.</title>
        <authorList>
            <person name="Mesny F."/>
            <person name="Miyauchi S."/>
            <person name="Thiergart T."/>
            <person name="Pickel B."/>
            <person name="Atanasova L."/>
            <person name="Karlsson M."/>
            <person name="Huettel B."/>
            <person name="Barry K.W."/>
            <person name="Haridas S."/>
            <person name="Chen C."/>
            <person name="Bauer D."/>
            <person name="Andreopoulos W."/>
            <person name="Pangilinan J."/>
            <person name="LaButti K."/>
            <person name="Riley R."/>
            <person name="Lipzen A."/>
            <person name="Clum A."/>
            <person name="Drula E."/>
            <person name="Henrissat B."/>
            <person name="Kohler A."/>
            <person name="Grigoriev I.V."/>
            <person name="Martin F.M."/>
            <person name="Hacquard S."/>
        </authorList>
    </citation>
    <scope>NUCLEOTIDE SEQUENCE</scope>
    <source>
        <strain evidence="2">MPI-SDFR-AT-0068</strain>
    </source>
</reference>
<feature type="region of interest" description="Disordered" evidence="1">
    <location>
        <begin position="76"/>
        <end position="195"/>
    </location>
</feature>
<dbReference type="Proteomes" id="UP000813427">
    <property type="component" value="Unassembled WGS sequence"/>
</dbReference>
<evidence type="ECO:0000313" key="2">
    <source>
        <dbReference type="EMBL" id="KAH7257031.1"/>
    </source>
</evidence>
<name>A0A8K0WFS9_9HYPO</name>
<keyword evidence="3" id="KW-1185">Reference proteome</keyword>
<organism evidence="2 3">
    <name type="scientific">Fusarium tricinctum</name>
    <dbReference type="NCBI Taxonomy" id="61284"/>
    <lineage>
        <taxon>Eukaryota</taxon>
        <taxon>Fungi</taxon>
        <taxon>Dikarya</taxon>
        <taxon>Ascomycota</taxon>
        <taxon>Pezizomycotina</taxon>
        <taxon>Sordariomycetes</taxon>
        <taxon>Hypocreomycetidae</taxon>
        <taxon>Hypocreales</taxon>
        <taxon>Nectriaceae</taxon>
        <taxon>Fusarium</taxon>
        <taxon>Fusarium tricinctum species complex</taxon>
    </lineage>
</organism>
<protein>
    <submittedName>
        <fullName evidence="2">Uncharacterized protein</fullName>
    </submittedName>
</protein>
<feature type="compositionally biased region" description="Polar residues" evidence="1">
    <location>
        <begin position="171"/>
        <end position="182"/>
    </location>
</feature>
<feature type="compositionally biased region" description="Basic and acidic residues" evidence="1">
    <location>
        <begin position="143"/>
        <end position="154"/>
    </location>
</feature>
<accession>A0A8K0WFS9</accession>